<dbReference type="InterPro" id="IPR039261">
    <property type="entry name" value="FNR_nucleotide-bd"/>
</dbReference>
<dbReference type="Pfam" id="PF08030">
    <property type="entry name" value="NAD_binding_6"/>
    <property type="match status" value="1"/>
</dbReference>
<gene>
    <name evidence="15" type="ORF">E4U43_005092</name>
</gene>
<evidence type="ECO:0000256" key="9">
    <source>
        <dbReference type="ARBA" id="ARBA00023136"/>
    </source>
</evidence>
<feature type="transmembrane region" description="Helical" evidence="12">
    <location>
        <begin position="237"/>
        <end position="255"/>
    </location>
</feature>
<feature type="transmembrane region" description="Helical" evidence="12">
    <location>
        <begin position="383"/>
        <end position="406"/>
    </location>
</feature>
<feature type="signal peptide" evidence="13">
    <location>
        <begin position="1"/>
        <end position="22"/>
    </location>
</feature>
<comment type="subcellular location">
    <subcellularLocation>
        <location evidence="1">Membrane</location>
        <topology evidence="1">Multi-pass membrane protein</topology>
    </subcellularLocation>
</comment>
<keyword evidence="9 12" id="KW-0472">Membrane</keyword>
<feature type="domain" description="FAD-binding FR-type" evidence="14">
    <location>
        <begin position="422"/>
        <end position="587"/>
    </location>
</feature>
<keyword evidence="6 12" id="KW-1133">Transmembrane helix</keyword>
<dbReference type="PROSITE" id="PS51384">
    <property type="entry name" value="FAD_FR"/>
    <property type="match status" value="1"/>
</dbReference>
<dbReference type="Pfam" id="PF01794">
    <property type="entry name" value="Ferric_reduct"/>
    <property type="match status" value="1"/>
</dbReference>
<dbReference type="InterPro" id="IPR051410">
    <property type="entry name" value="Ferric/Cupric_Reductase"/>
</dbReference>
<organism evidence="15 16">
    <name type="scientific">Claviceps pusilla</name>
    <dbReference type="NCBI Taxonomy" id="123648"/>
    <lineage>
        <taxon>Eukaryota</taxon>
        <taxon>Fungi</taxon>
        <taxon>Dikarya</taxon>
        <taxon>Ascomycota</taxon>
        <taxon>Pezizomycotina</taxon>
        <taxon>Sordariomycetes</taxon>
        <taxon>Hypocreomycetidae</taxon>
        <taxon>Hypocreales</taxon>
        <taxon>Clavicipitaceae</taxon>
        <taxon>Claviceps</taxon>
    </lineage>
</organism>
<keyword evidence="5" id="KW-0249">Electron transport</keyword>
<dbReference type="OrthoDB" id="167398at2759"/>
<dbReference type="InterPro" id="IPR013130">
    <property type="entry name" value="Fe3_Rdtase_TM_dom"/>
</dbReference>
<dbReference type="SFLD" id="SFLDG01168">
    <property type="entry name" value="Ferric_reductase_subgroup_(FRE"/>
    <property type="match status" value="1"/>
</dbReference>
<comment type="caution">
    <text evidence="15">The sequence shown here is derived from an EMBL/GenBank/DDBJ whole genome shotgun (WGS) entry which is preliminary data.</text>
</comment>
<feature type="chain" id="PRO_5040422093" description="FAD-binding FR-type domain-containing protein" evidence="13">
    <location>
        <begin position="23"/>
        <end position="760"/>
    </location>
</feature>
<feature type="transmembrane region" description="Helical" evidence="12">
    <location>
        <begin position="353"/>
        <end position="376"/>
    </location>
</feature>
<dbReference type="InterPro" id="IPR013121">
    <property type="entry name" value="Fe_red_NAD-bd_6"/>
</dbReference>
<dbReference type="InterPro" id="IPR013112">
    <property type="entry name" value="FAD-bd_8"/>
</dbReference>
<dbReference type="InterPro" id="IPR017927">
    <property type="entry name" value="FAD-bd_FR_type"/>
</dbReference>
<dbReference type="GO" id="GO:0000293">
    <property type="term" value="F:ferric-chelate reductase activity"/>
    <property type="evidence" value="ECO:0007669"/>
    <property type="project" value="UniProtKB-ARBA"/>
</dbReference>
<evidence type="ECO:0000256" key="1">
    <source>
        <dbReference type="ARBA" id="ARBA00004141"/>
    </source>
</evidence>
<feature type="region of interest" description="Disordered" evidence="11">
    <location>
        <begin position="513"/>
        <end position="538"/>
    </location>
</feature>
<dbReference type="Gene3D" id="3.40.50.80">
    <property type="entry name" value="Nucleotide-binding domain of ferredoxin-NADP reductase (FNR) module"/>
    <property type="match status" value="1"/>
</dbReference>
<evidence type="ECO:0000256" key="12">
    <source>
        <dbReference type="SAM" id="Phobius"/>
    </source>
</evidence>
<keyword evidence="3" id="KW-0813">Transport</keyword>
<protein>
    <recommendedName>
        <fullName evidence="14">FAD-binding FR-type domain-containing protein</fullName>
    </recommendedName>
</protein>
<comment type="similarity">
    <text evidence="2">Belongs to the ferric reductase (FRE) family.</text>
</comment>
<dbReference type="Pfam" id="PF08022">
    <property type="entry name" value="FAD_binding_8"/>
    <property type="match status" value="1"/>
</dbReference>
<dbReference type="EMBL" id="SRPW01000332">
    <property type="protein sequence ID" value="KAG6015556.1"/>
    <property type="molecule type" value="Genomic_DNA"/>
</dbReference>
<dbReference type="Proteomes" id="UP000748025">
    <property type="component" value="Unassembled WGS sequence"/>
</dbReference>
<evidence type="ECO:0000256" key="5">
    <source>
        <dbReference type="ARBA" id="ARBA00022982"/>
    </source>
</evidence>
<evidence type="ECO:0000313" key="16">
    <source>
        <dbReference type="Proteomes" id="UP000748025"/>
    </source>
</evidence>
<dbReference type="PANTHER" id="PTHR32361:SF9">
    <property type="entry name" value="FERRIC REDUCTASE TRANSMEMBRANE COMPONENT 3-RELATED"/>
    <property type="match status" value="1"/>
</dbReference>
<evidence type="ECO:0000256" key="2">
    <source>
        <dbReference type="ARBA" id="ARBA00006278"/>
    </source>
</evidence>
<dbReference type="PANTHER" id="PTHR32361">
    <property type="entry name" value="FERRIC/CUPRIC REDUCTASE TRANSMEMBRANE COMPONENT"/>
    <property type="match status" value="1"/>
</dbReference>
<evidence type="ECO:0000256" key="3">
    <source>
        <dbReference type="ARBA" id="ARBA00022448"/>
    </source>
</evidence>
<evidence type="ECO:0000256" key="4">
    <source>
        <dbReference type="ARBA" id="ARBA00022692"/>
    </source>
</evidence>
<evidence type="ECO:0000256" key="13">
    <source>
        <dbReference type="SAM" id="SignalP"/>
    </source>
</evidence>
<keyword evidence="4 12" id="KW-0812">Transmembrane</keyword>
<name>A0A9P7NEN0_9HYPO</name>
<evidence type="ECO:0000256" key="10">
    <source>
        <dbReference type="ARBA" id="ARBA00023180"/>
    </source>
</evidence>
<dbReference type="GO" id="GO:0005886">
    <property type="term" value="C:plasma membrane"/>
    <property type="evidence" value="ECO:0007669"/>
    <property type="project" value="TreeGrafter"/>
</dbReference>
<keyword evidence="8" id="KW-0406">Ion transport</keyword>
<keyword evidence="16" id="KW-1185">Reference proteome</keyword>
<accession>A0A9P7NEN0</accession>
<evidence type="ECO:0000256" key="8">
    <source>
        <dbReference type="ARBA" id="ARBA00023065"/>
    </source>
</evidence>
<feature type="transmembrane region" description="Helical" evidence="12">
    <location>
        <begin position="160"/>
        <end position="184"/>
    </location>
</feature>
<dbReference type="GO" id="GO:0006826">
    <property type="term" value="P:iron ion transport"/>
    <property type="evidence" value="ECO:0007669"/>
    <property type="project" value="TreeGrafter"/>
</dbReference>
<dbReference type="GO" id="GO:0015677">
    <property type="term" value="P:copper ion import"/>
    <property type="evidence" value="ECO:0007669"/>
    <property type="project" value="TreeGrafter"/>
</dbReference>
<evidence type="ECO:0000256" key="7">
    <source>
        <dbReference type="ARBA" id="ARBA00023002"/>
    </source>
</evidence>
<evidence type="ECO:0000313" key="15">
    <source>
        <dbReference type="EMBL" id="KAG6015556.1"/>
    </source>
</evidence>
<keyword evidence="10" id="KW-0325">Glycoprotein</keyword>
<sequence>MTALGRLASVLGWCLLCWRVAANTPAKYSDLCLQSCRGPIARLRFHDARAPAAISQLCSSPLAMQSTLLCVEVYCDKADREVDWDALNAMCLAEGSTGIPPWSSVSNYTAGDIERLRHVQLGEELPPDHVFNEVVLPSAELYRAWFDTLDAYSYVTHHHFLYGSAMVVFWAAVVAVGAANRLVLATSRFLRRYRLYKSSHAFETSMWLKRHVTVPATFGYSAATEVWCGTIPLRIQTLTLVAFAVMNILCSIYGYRITPVNLYFPGETKQILRHVSDRTGIISFANFPVMWLFGMRNSAAIWLTGWDFGTCNNFHRWIARIATLQAVVHSVGYTVLAFQEGGWDYFVGYWTHMYWVVGEVATVVMCALVACSIYWFRRKNYELFLVLHIVMSVVVLATMLGHVSIFNGEYDVLFWVPVFLWVFDRAMRVLRIFFFNPITKPTIAAAIYSSATNMVRLEIPCRVQAYKVQPGTYYYLSILDDKRFWESHPFTVASVGDGSGSSTKTLCEQVPLLEPSDTMSGPGEEHQDTATKTTSTSTSSATRTLTFLIRPYDGFTGRLRDAAAAASPRPASMRVLVDGPYGHHQPLHLFNQVVFIVGGSGIVVPISYLQGRVGQSSQTNKSVQVHWAVREPALAAEVLARDMRDAVADNDGSLSVHIYVSRAETPTPTPQPRSVHVNGTQGDLDVPAQNIAQHDGRLSARQIVMRAAAECAAGTSQHGRSLAVVACGPARLADDARRAVVEAMEGGLCLVEYFEERFRW</sequence>
<evidence type="ECO:0000256" key="11">
    <source>
        <dbReference type="SAM" id="MobiDB-lite"/>
    </source>
</evidence>
<dbReference type="CDD" id="cd06186">
    <property type="entry name" value="NOX_Duox_like_FAD_NADP"/>
    <property type="match status" value="1"/>
</dbReference>
<feature type="transmembrane region" description="Helical" evidence="12">
    <location>
        <begin position="317"/>
        <end position="338"/>
    </location>
</feature>
<evidence type="ECO:0000256" key="6">
    <source>
        <dbReference type="ARBA" id="ARBA00022989"/>
    </source>
</evidence>
<keyword evidence="7" id="KW-0560">Oxidoreductase</keyword>
<reference evidence="15" key="1">
    <citation type="journal article" date="2020" name="bioRxiv">
        <title>Whole genome comparisons of ergot fungi reveals the divergence and evolution of species within the genus Claviceps are the result of varying mechanisms driving genome evolution and host range expansion.</title>
        <authorList>
            <person name="Wyka S.A."/>
            <person name="Mondo S.J."/>
            <person name="Liu M."/>
            <person name="Dettman J."/>
            <person name="Nalam V."/>
            <person name="Broders K.D."/>
        </authorList>
    </citation>
    <scope>NUCLEOTIDE SEQUENCE</scope>
    <source>
        <strain evidence="15">CCC 602</strain>
    </source>
</reference>
<dbReference type="SUPFAM" id="SSF52343">
    <property type="entry name" value="Ferredoxin reductase-like, C-terminal NADP-linked domain"/>
    <property type="match status" value="1"/>
</dbReference>
<dbReference type="GO" id="GO:0006879">
    <property type="term" value="P:intracellular iron ion homeostasis"/>
    <property type="evidence" value="ECO:0007669"/>
    <property type="project" value="TreeGrafter"/>
</dbReference>
<dbReference type="AlphaFoldDB" id="A0A9P7NEN0"/>
<proteinExistence type="inferred from homology"/>
<keyword evidence="13" id="KW-0732">Signal</keyword>
<evidence type="ECO:0000259" key="14">
    <source>
        <dbReference type="PROSITE" id="PS51384"/>
    </source>
</evidence>
<feature type="region of interest" description="Disordered" evidence="11">
    <location>
        <begin position="664"/>
        <end position="683"/>
    </location>
</feature>
<dbReference type="SFLD" id="SFLDS00052">
    <property type="entry name" value="Ferric_Reductase_Domain"/>
    <property type="match status" value="1"/>
</dbReference>
<feature type="transmembrane region" description="Helical" evidence="12">
    <location>
        <begin position="281"/>
        <end position="305"/>
    </location>
</feature>